<dbReference type="Pfam" id="PF21365">
    <property type="entry name" value="Glyco_hydro_31_3rd"/>
    <property type="match status" value="1"/>
</dbReference>
<dbReference type="SUPFAM" id="SSF51011">
    <property type="entry name" value="Glycosyl hydrolase domain"/>
    <property type="match status" value="1"/>
</dbReference>
<keyword evidence="6" id="KW-0812">Transmembrane</keyword>
<evidence type="ECO:0000256" key="3">
    <source>
        <dbReference type="ARBA" id="ARBA00023295"/>
    </source>
</evidence>
<dbReference type="PANTHER" id="PTHR43053:SF4">
    <property type="entry name" value="MYOGENESIS-REGULATING GLYCOSIDASE"/>
    <property type="match status" value="1"/>
</dbReference>
<evidence type="ECO:0000256" key="6">
    <source>
        <dbReference type="SAM" id="Phobius"/>
    </source>
</evidence>
<evidence type="ECO:0000259" key="8">
    <source>
        <dbReference type="Pfam" id="PF21365"/>
    </source>
</evidence>
<evidence type="ECO:0000256" key="2">
    <source>
        <dbReference type="ARBA" id="ARBA00022801"/>
    </source>
</evidence>
<evidence type="ECO:0000256" key="4">
    <source>
        <dbReference type="RuleBase" id="RU361185"/>
    </source>
</evidence>
<dbReference type="GO" id="GO:0005975">
    <property type="term" value="P:carbohydrate metabolic process"/>
    <property type="evidence" value="ECO:0007669"/>
    <property type="project" value="InterPro"/>
</dbReference>
<dbReference type="AlphaFoldDB" id="A0A8B6H031"/>
<evidence type="ECO:0000259" key="7">
    <source>
        <dbReference type="Pfam" id="PF01055"/>
    </source>
</evidence>
<dbReference type="GO" id="GO:0004553">
    <property type="term" value="F:hydrolase activity, hydrolyzing O-glycosyl compounds"/>
    <property type="evidence" value="ECO:0007669"/>
    <property type="project" value="InterPro"/>
</dbReference>
<protein>
    <recommendedName>
        <fullName evidence="11">Family 31 glucosidase KIAA1161</fullName>
    </recommendedName>
</protein>
<dbReference type="PANTHER" id="PTHR43053">
    <property type="entry name" value="GLYCOSIDASE FAMILY 31"/>
    <property type="match status" value="1"/>
</dbReference>
<evidence type="ECO:0000313" key="9">
    <source>
        <dbReference type="EMBL" id="VDI71411.1"/>
    </source>
</evidence>
<evidence type="ECO:0000313" key="10">
    <source>
        <dbReference type="Proteomes" id="UP000596742"/>
    </source>
</evidence>
<keyword evidence="2 4" id="KW-0378">Hydrolase</keyword>
<accession>A0A8B6H031</accession>
<keyword evidence="6" id="KW-0472">Membrane</keyword>
<organism evidence="9 10">
    <name type="scientific">Mytilus galloprovincialis</name>
    <name type="common">Mediterranean mussel</name>
    <dbReference type="NCBI Taxonomy" id="29158"/>
    <lineage>
        <taxon>Eukaryota</taxon>
        <taxon>Metazoa</taxon>
        <taxon>Spiralia</taxon>
        <taxon>Lophotrochozoa</taxon>
        <taxon>Mollusca</taxon>
        <taxon>Bivalvia</taxon>
        <taxon>Autobranchia</taxon>
        <taxon>Pteriomorphia</taxon>
        <taxon>Mytilida</taxon>
        <taxon>Mytiloidea</taxon>
        <taxon>Mytilidae</taxon>
        <taxon>Mytilinae</taxon>
        <taxon>Mytilus</taxon>
    </lineage>
</organism>
<dbReference type="Proteomes" id="UP000596742">
    <property type="component" value="Unassembled WGS sequence"/>
</dbReference>
<gene>
    <name evidence="9" type="ORF">MGAL_10B063783</name>
</gene>
<dbReference type="Pfam" id="PF01055">
    <property type="entry name" value="Glyco_hydro_31_2nd"/>
    <property type="match status" value="1"/>
</dbReference>
<dbReference type="EMBL" id="UYJE01009228">
    <property type="protein sequence ID" value="VDI71411.1"/>
    <property type="molecule type" value="Genomic_DNA"/>
</dbReference>
<dbReference type="InterPro" id="IPR048395">
    <property type="entry name" value="Glyco_hydro_31_C"/>
</dbReference>
<keyword evidence="6" id="KW-1133">Transmembrane helix</keyword>
<feature type="compositionally biased region" description="Polar residues" evidence="5">
    <location>
        <begin position="20"/>
        <end position="46"/>
    </location>
</feature>
<dbReference type="InterPro" id="IPR000322">
    <property type="entry name" value="Glyco_hydro_31_TIM"/>
</dbReference>
<feature type="compositionally biased region" description="Low complexity" evidence="5">
    <location>
        <begin position="56"/>
        <end position="67"/>
    </location>
</feature>
<dbReference type="OrthoDB" id="10070917at2759"/>
<evidence type="ECO:0000256" key="1">
    <source>
        <dbReference type="ARBA" id="ARBA00007806"/>
    </source>
</evidence>
<keyword evidence="10" id="KW-1185">Reference proteome</keyword>
<feature type="domain" description="Glycosyl hydrolase family 31 C-terminal" evidence="8">
    <location>
        <begin position="636"/>
        <end position="717"/>
    </location>
</feature>
<keyword evidence="3 4" id="KW-0326">Glycosidase</keyword>
<dbReference type="InterPro" id="IPR050985">
    <property type="entry name" value="Alpha-glycosidase_related"/>
</dbReference>
<feature type="region of interest" description="Disordered" evidence="5">
    <location>
        <begin position="1"/>
        <end position="81"/>
    </location>
</feature>
<feature type="transmembrane region" description="Helical" evidence="6">
    <location>
        <begin position="90"/>
        <end position="112"/>
    </location>
</feature>
<name>A0A8B6H031_MYTGA</name>
<comment type="similarity">
    <text evidence="1 4">Belongs to the glycosyl hydrolase 31 family.</text>
</comment>
<dbReference type="Gene3D" id="2.60.40.1180">
    <property type="entry name" value="Golgi alpha-mannosidase II"/>
    <property type="match status" value="1"/>
</dbReference>
<sequence>MESSNESAEINGGEKESDKLLTSQSSTQNGQSPAAKSPKQSPQNLGVQKKENLTVSSASHSSLSRPSDVPTLRVTEDPADSEKTSIKRRILKVAVTIMFLVMAVGVIVIWSLHDGGKENKQAKFIFFHANDLYLKIDTGHEDQTSLAGSIGGDLFVVPGSDERGIDKCKSDAKWCFTWKEKTVLTVDYVKRESMGCMDISWQNITSIFPTDCYELKMGYWFGMGGKEKWIANNNPLTEDYYLPGYDKQHGNVYEFYLLSSYGTSFYIVSEDPFRLRLNESDDTKLCISPVPVGPRMHTSLEYSICQGDSIQNTHTGASMMSHRQSTGSNKVNITPYERFSWSVGNVDELLNVTKVTDFMEKLKKRGFQCGEIEIDYKWETFEGDFEFDSNIKNTLNTLKNHDCQFILPISPVVSYMSKMFDYGVQNELFVKDMYQNTLRLYSYGDIQGALLDMSAENTRDIIKEKLKNLANIINISSFKLKKVPVSVHTSAGDGGRFSVSGIFRGWINAIESLGKIHILENVYRAQDKSVLIEVGSSISLNTNNQSCLSNPFPTVFTLGIDGYPYLLSTVSKNNLTSDLFIRWLQYSAFFTGLTLPSDTLFMRNGTRPFVTKVKKFRDGFVSQIIRSLQPDVSPSQPILLPLWWHYSSDKKVFGIEDQFLFNETILIAPVFCAGQTTRDIYLPAIDGIWSHQPTGKNYNGNKWIRNFNVGLDEIHYFKAKNVY</sequence>
<dbReference type="InterPro" id="IPR017853">
    <property type="entry name" value="GH"/>
</dbReference>
<dbReference type="Gene3D" id="3.20.20.80">
    <property type="entry name" value="Glycosidases"/>
    <property type="match status" value="2"/>
</dbReference>
<feature type="domain" description="Glycoside hydrolase family 31 TIM barrel" evidence="7">
    <location>
        <begin position="351"/>
        <end position="479"/>
    </location>
</feature>
<reference evidence="9" key="1">
    <citation type="submission" date="2018-11" db="EMBL/GenBank/DDBJ databases">
        <authorList>
            <person name="Alioto T."/>
            <person name="Alioto T."/>
        </authorList>
    </citation>
    <scope>NUCLEOTIDE SEQUENCE</scope>
</reference>
<proteinExistence type="inferred from homology"/>
<comment type="caution">
    <text evidence="9">The sequence shown here is derived from an EMBL/GenBank/DDBJ whole genome shotgun (WGS) entry which is preliminary data.</text>
</comment>
<evidence type="ECO:0008006" key="11">
    <source>
        <dbReference type="Google" id="ProtNLM"/>
    </source>
</evidence>
<dbReference type="InterPro" id="IPR013780">
    <property type="entry name" value="Glyco_hydro_b"/>
</dbReference>
<evidence type="ECO:0000256" key="5">
    <source>
        <dbReference type="SAM" id="MobiDB-lite"/>
    </source>
</evidence>
<dbReference type="SUPFAM" id="SSF51445">
    <property type="entry name" value="(Trans)glycosidases"/>
    <property type="match status" value="1"/>
</dbReference>